<dbReference type="PANTHER" id="PTHR21257:SF52">
    <property type="entry name" value="DELTA(14)-STEROL REDUCTASE TM7SF2"/>
    <property type="match status" value="1"/>
</dbReference>
<comment type="pathway">
    <text evidence="6">Steroid biosynthesis; cholesterol biosynthesis.</text>
</comment>
<feature type="transmembrane region" description="Helical" evidence="6">
    <location>
        <begin position="86"/>
        <end position="108"/>
    </location>
</feature>
<reference evidence="8" key="1">
    <citation type="submission" date="2021-01" db="EMBL/GenBank/DDBJ databases">
        <authorList>
            <person name="Zahm M."/>
            <person name="Roques C."/>
            <person name="Cabau C."/>
            <person name="Klopp C."/>
            <person name="Donnadieu C."/>
            <person name="Jouanno E."/>
            <person name="Lampietro C."/>
            <person name="Louis A."/>
            <person name="Herpin A."/>
            <person name="Echchiki A."/>
            <person name="Berthelot C."/>
            <person name="Parey E."/>
            <person name="Roest-Crollius H."/>
            <person name="Braasch I."/>
            <person name="Postlethwait J."/>
            <person name="Bobe J."/>
            <person name="Montfort J."/>
            <person name="Bouchez O."/>
            <person name="Begum T."/>
            <person name="Mejri S."/>
            <person name="Adams A."/>
            <person name="Chen W.-J."/>
            <person name="Guiguen Y."/>
        </authorList>
    </citation>
    <scope>NUCLEOTIDE SEQUENCE</scope>
    <source>
        <tissue evidence="8">Blood</tissue>
    </source>
</reference>
<feature type="transmembrane region" description="Helical" evidence="6">
    <location>
        <begin position="163"/>
        <end position="180"/>
    </location>
</feature>
<dbReference type="FunFam" id="1.20.120.1630:FF:000013">
    <property type="entry name" value="Lamin-B receptor-like Protein"/>
    <property type="match status" value="1"/>
</dbReference>
<keyword evidence="6" id="KW-0560">Oxidoreductase</keyword>
<comment type="caution">
    <text evidence="8">The sequence shown here is derived from an EMBL/GenBank/DDBJ whole genome shotgun (WGS) entry which is preliminary data.</text>
</comment>
<dbReference type="EC" id="1.3.1.70" evidence="6"/>
<evidence type="ECO:0000256" key="6">
    <source>
        <dbReference type="RuleBase" id="RU369120"/>
    </source>
</evidence>
<evidence type="ECO:0000256" key="7">
    <source>
        <dbReference type="SAM" id="MobiDB-lite"/>
    </source>
</evidence>
<dbReference type="GO" id="GO:0006695">
    <property type="term" value="P:cholesterol biosynthetic process"/>
    <property type="evidence" value="ECO:0007669"/>
    <property type="project" value="UniProtKB-UniRule"/>
</dbReference>
<keyword evidence="4 6" id="KW-1133">Transmembrane helix</keyword>
<dbReference type="GO" id="GO:0005637">
    <property type="term" value="C:nuclear inner membrane"/>
    <property type="evidence" value="ECO:0007669"/>
    <property type="project" value="TreeGrafter"/>
</dbReference>
<proteinExistence type="inferred from homology"/>
<keyword evidence="6" id="KW-1207">Sterol metabolism</keyword>
<feature type="transmembrane region" description="Helical" evidence="6">
    <location>
        <begin position="247"/>
        <end position="265"/>
    </location>
</feature>
<evidence type="ECO:0000256" key="2">
    <source>
        <dbReference type="ARBA" id="ARBA00005402"/>
    </source>
</evidence>
<evidence type="ECO:0000256" key="3">
    <source>
        <dbReference type="ARBA" id="ARBA00022692"/>
    </source>
</evidence>
<feature type="transmembrane region" description="Helical" evidence="6">
    <location>
        <begin position="128"/>
        <end position="151"/>
    </location>
</feature>
<evidence type="ECO:0000256" key="4">
    <source>
        <dbReference type="ARBA" id="ARBA00022989"/>
    </source>
</evidence>
<dbReference type="PROSITE" id="PS50244">
    <property type="entry name" value="S5A_REDUCTASE"/>
    <property type="match status" value="1"/>
</dbReference>
<feature type="region of interest" description="Disordered" evidence="7">
    <location>
        <begin position="1"/>
        <end position="40"/>
    </location>
</feature>
<dbReference type="GO" id="GO:0050613">
    <property type="term" value="F:Delta14-sterol reductase activity"/>
    <property type="evidence" value="ECO:0007669"/>
    <property type="project" value="UniProtKB-UniRule"/>
</dbReference>
<keyword evidence="6" id="KW-0443">Lipid metabolism</keyword>
<sequence>MMEMTPPSDQVNGSVTHRRVEVKNEEPSQRVRNGSRSTEPEVHPVWNNIHLLVVCTLLSALLILFLEGCRPPSESWTVFGPARVPLWDWGALQIVMAFTVLQGVLYYLPFGKVVEGKMGHDGTRIKYSINGMYALAVTALPLLGLWCGGMFQASMVSGRVPQLVFAGTLISLVFATYLYLSSLHTDPTRLVHYGEGGNFLQEFALGRITDPSVGRIDLKLFFMGRIGFIGWALVDLCYLLTEIERQGVPNLSLLLIVTFQLYYILDFFIDEVSVLPTKEYTEDGIGFIMILGEYIWIPFFTSGPVYFMLQRPAQLSLLTVIPICCIYIFGLLVYHLSNMQKNGFRKNPNDPAFAHLETIHSPTGRNLLVSGWFGWVRHPNYLGDILMNLGWSLPCGFSSPLAYLPFLHCCNLLRRRANDNESACLERHGTAWQEYCQRVPNQLVPGVY</sequence>
<keyword evidence="5 6" id="KW-0472">Membrane</keyword>
<keyword evidence="3 6" id="KW-0812">Transmembrane</keyword>
<dbReference type="Pfam" id="PF01222">
    <property type="entry name" value="ERG4_ERG24"/>
    <property type="match status" value="1"/>
</dbReference>
<evidence type="ECO:0000256" key="1">
    <source>
        <dbReference type="ARBA" id="ARBA00004141"/>
    </source>
</evidence>
<feature type="transmembrane region" description="Helical" evidence="6">
    <location>
        <begin position="45"/>
        <end position="66"/>
    </location>
</feature>
<protein>
    <recommendedName>
        <fullName evidence="6">Delta(14)-sterol reductase TM7SF2</fullName>
        <shortName evidence="6">Delta-14-SR</shortName>
        <ecNumber evidence="6">1.3.1.70</ecNumber>
    </recommendedName>
    <alternativeName>
        <fullName evidence="6">3-beta-hydroxysterol Delta (14)-reductase</fullName>
    </alternativeName>
    <alternativeName>
        <fullName evidence="6">C-14 sterol reductase</fullName>
    </alternativeName>
    <alternativeName>
        <fullName evidence="6">Sterol C14-reductase</fullName>
    </alternativeName>
    <alternativeName>
        <fullName evidence="6">Transmembrane 7 superfamily member 2</fullName>
    </alternativeName>
</protein>
<keyword evidence="6" id="KW-0153">Cholesterol metabolism</keyword>
<keyword evidence="6" id="KW-0444">Lipid biosynthesis</keyword>
<dbReference type="AlphaFoldDB" id="A0A8T3DE21"/>
<evidence type="ECO:0000313" key="8">
    <source>
        <dbReference type="EMBL" id="KAI1894044.1"/>
    </source>
</evidence>
<keyword evidence="6" id="KW-0152">Cholesterol biosynthesis</keyword>
<comment type="catalytic activity">
    <reaction evidence="6">
        <text>4,4-dimethyl-5alpha-cholesta-8,24-dien-3beta-ol + NADP(+) = 4,4-dimethyl-5alpha-cholesta-8,14,24-trien-3beta-ol + NADPH + H(+)</text>
        <dbReference type="Rhea" id="RHEA:18561"/>
        <dbReference type="ChEBI" id="CHEBI:15378"/>
        <dbReference type="ChEBI" id="CHEBI:17813"/>
        <dbReference type="ChEBI" id="CHEBI:18364"/>
        <dbReference type="ChEBI" id="CHEBI:57783"/>
        <dbReference type="ChEBI" id="CHEBI:58349"/>
        <dbReference type="EC" id="1.3.1.70"/>
    </reaction>
</comment>
<dbReference type="InterPro" id="IPR001171">
    <property type="entry name" value="ERG24_DHCR-like"/>
</dbReference>
<evidence type="ECO:0000313" key="9">
    <source>
        <dbReference type="Proteomes" id="UP000829720"/>
    </source>
</evidence>
<dbReference type="EMBL" id="JAERUA010000011">
    <property type="protein sequence ID" value="KAI1894044.1"/>
    <property type="molecule type" value="Genomic_DNA"/>
</dbReference>
<organism evidence="8 9">
    <name type="scientific">Albula goreensis</name>
    <dbReference type="NCBI Taxonomy" id="1534307"/>
    <lineage>
        <taxon>Eukaryota</taxon>
        <taxon>Metazoa</taxon>
        <taxon>Chordata</taxon>
        <taxon>Craniata</taxon>
        <taxon>Vertebrata</taxon>
        <taxon>Euteleostomi</taxon>
        <taxon>Actinopterygii</taxon>
        <taxon>Neopterygii</taxon>
        <taxon>Teleostei</taxon>
        <taxon>Albuliformes</taxon>
        <taxon>Albulidae</taxon>
        <taxon>Albula</taxon>
    </lineage>
</organism>
<comment type="subcellular location">
    <subcellularLocation>
        <location evidence="6">Endoplasmic reticulum membrane</location>
        <topology evidence="6">Multi-pass membrane protein</topology>
    </subcellularLocation>
    <subcellularLocation>
        <location evidence="1">Membrane</location>
        <topology evidence="1">Multi-pass membrane protein</topology>
    </subcellularLocation>
    <subcellularLocation>
        <location evidence="6">Microsome membrane</location>
        <topology evidence="6">Multi-pass membrane protein</topology>
    </subcellularLocation>
</comment>
<dbReference type="GO" id="GO:0005789">
    <property type="term" value="C:endoplasmic reticulum membrane"/>
    <property type="evidence" value="ECO:0007669"/>
    <property type="project" value="UniProtKB-SubCell"/>
</dbReference>
<name>A0A8T3DE21_9TELE</name>
<feature type="transmembrane region" description="Helical" evidence="6">
    <location>
        <begin position="385"/>
        <end position="406"/>
    </location>
</feature>
<dbReference type="OrthoDB" id="5326588at2759"/>
<feature type="transmembrane region" description="Helical" evidence="6">
    <location>
        <begin position="285"/>
        <end position="308"/>
    </location>
</feature>
<dbReference type="PANTHER" id="PTHR21257">
    <property type="entry name" value="DELTA(14)-STEROL REDUCTASE"/>
    <property type="match status" value="1"/>
</dbReference>
<gene>
    <name evidence="8" type="ORF">AGOR_G00129940</name>
</gene>
<keyword evidence="9" id="KW-1185">Reference proteome</keyword>
<feature type="compositionally biased region" description="Basic and acidic residues" evidence="7">
    <location>
        <begin position="18"/>
        <end position="29"/>
    </location>
</feature>
<dbReference type="Gene3D" id="1.20.120.1630">
    <property type="match status" value="1"/>
</dbReference>
<comment type="function">
    <text evidence="6">Catalyzes the reduction of the C14-unsaturated bond of lanosterol, as part of the metabolic pathway leading to cholesterol biosynthesis.</text>
</comment>
<keyword evidence="6" id="KW-0753">Steroid metabolism</keyword>
<keyword evidence="6" id="KW-0752">Steroid biosynthesis</keyword>
<accession>A0A8T3DE21</accession>
<feature type="transmembrane region" description="Helical" evidence="6">
    <location>
        <begin position="315"/>
        <end position="336"/>
    </location>
</feature>
<keyword evidence="6" id="KW-0256">Endoplasmic reticulum</keyword>
<keyword evidence="6" id="KW-0756">Sterol biosynthesis</keyword>
<evidence type="ECO:0000256" key="5">
    <source>
        <dbReference type="ARBA" id="ARBA00023136"/>
    </source>
</evidence>
<comment type="similarity">
    <text evidence="2 6">Belongs to the ERG4/ERG24 family.</text>
</comment>
<dbReference type="Proteomes" id="UP000829720">
    <property type="component" value="Unassembled WGS sequence"/>
</dbReference>